<keyword evidence="2 5" id="KW-0238">DNA-binding</keyword>
<dbReference type="CDD" id="cd06267">
    <property type="entry name" value="PBP1_LacI_sugar_binding-like"/>
    <property type="match status" value="1"/>
</dbReference>
<dbReference type="InterPro" id="IPR046335">
    <property type="entry name" value="LacI/GalR-like_sensor"/>
</dbReference>
<protein>
    <submittedName>
        <fullName evidence="5">LacI family DNA-binding transcriptional regulator</fullName>
    </submittedName>
</protein>
<dbReference type="Proteomes" id="UP001454086">
    <property type="component" value="Unassembled WGS sequence"/>
</dbReference>
<evidence type="ECO:0000256" key="3">
    <source>
        <dbReference type="ARBA" id="ARBA00023163"/>
    </source>
</evidence>
<dbReference type="RefSeq" id="WP_349118243.1">
    <property type="nucleotide sequence ID" value="NZ_JBBMFM010000039.1"/>
</dbReference>
<dbReference type="Pfam" id="PF13377">
    <property type="entry name" value="Peripla_BP_3"/>
    <property type="match status" value="1"/>
</dbReference>
<evidence type="ECO:0000313" key="6">
    <source>
        <dbReference type="Proteomes" id="UP001454086"/>
    </source>
</evidence>
<dbReference type="PROSITE" id="PS00356">
    <property type="entry name" value="HTH_LACI_1"/>
    <property type="match status" value="1"/>
</dbReference>
<evidence type="ECO:0000256" key="1">
    <source>
        <dbReference type="ARBA" id="ARBA00023015"/>
    </source>
</evidence>
<organism evidence="5 6">
    <name type="scientific">Enterocloster hominis</name>
    <name type="common">ex Hitch et al. 2024</name>
    <dbReference type="NCBI Taxonomy" id="1917870"/>
    <lineage>
        <taxon>Bacteria</taxon>
        <taxon>Bacillati</taxon>
        <taxon>Bacillota</taxon>
        <taxon>Clostridia</taxon>
        <taxon>Lachnospirales</taxon>
        <taxon>Lachnospiraceae</taxon>
        <taxon>Enterocloster</taxon>
    </lineage>
</organism>
<dbReference type="InterPro" id="IPR000843">
    <property type="entry name" value="HTH_LacI"/>
</dbReference>
<feature type="domain" description="HTH lacI-type" evidence="4">
    <location>
        <begin position="4"/>
        <end position="59"/>
    </location>
</feature>
<reference evidence="5 6" key="1">
    <citation type="submission" date="2024-03" db="EMBL/GenBank/DDBJ databases">
        <title>Human intestinal bacterial collection.</title>
        <authorList>
            <person name="Pauvert C."/>
            <person name="Hitch T.C.A."/>
            <person name="Clavel T."/>
        </authorList>
    </citation>
    <scope>NUCLEOTIDE SEQUENCE [LARGE SCALE GENOMIC DNA]</scope>
    <source>
        <strain evidence="5 6">CLA-SR-H021</strain>
    </source>
</reference>
<dbReference type="SMART" id="SM00354">
    <property type="entry name" value="HTH_LACI"/>
    <property type="match status" value="1"/>
</dbReference>
<dbReference type="PANTHER" id="PTHR30146">
    <property type="entry name" value="LACI-RELATED TRANSCRIPTIONAL REPRESSOR"/>
    <property type="match status" value="1"/>
</dbReference>
<accession>A0ABV1D7H7</accession>
<keyword evidence="6" id="KW-1185">Reference proteome</keyword>
<dbReference type="PANTHER" id="PTHR30146:SF109">
    <property type="entry name" value="HTH-TYPE TRANSCRIPTIONAL REGULATOR GALS"/>
    <property type="match status" value="1"/>
</dbReference>
<dbReference type="PROSITE" id="PS50932">
    <property type="entry name" value="HTH_LACI_2"/>
    <property type="match status" value="1"/>
</dbReference>
<dbReference type="CDD" id="cd01392">
    <property type="entry name" value="HTH_LacI"/>
    <property type="match status" value="1"/>
</dbReference>
<dbReference type="GO" id="GO:0003677">
    <property type="term" value="F:DNA binding"/>
    <property type="evidence" value="ECO:0007669"/>
    <property type="project" value="UniProtKB-KW"/>
</dbReference>
<dbReference type="SUPFAM" id="SSF53822">
    <property type="entry name" value="Periplasmic binding protein-like I"/>
    <property type="match status" value="1"/>
</dbReference>
<proteinExistence type="predicted"/>
<evidence type="ECO:0000313" key="5">
    <source>
        <dbReference type="EMBL" id="MEQ2425703.1"/>
    </source>
</evidence>
<dbReference type="Pfam" id="PF00356">
    <property type="entry name" value="LacI"/>
    <property type="match status" value="1"/>
</dbReference>
<dbReference type="SUPFAM" id="SSF47413">
    <property type="entry name" value="lambda repressor-like DNA-binding domains"/>
    <property type="match status" value="1"/>
</dbReference>
<dbReference type="InterPro" id="IPR028082">
    <property type="entry name" value="Peripla_BP_I"/>
</dbReference>
<evidence type="ECO:0000259" key="4">
    <source>
        <dbReference type="PROSITE" id="PS50932"/>
    </source>
</evidence>
<keyword evidence="1" id="KW-0805">Transcription regulation</keyword>
<dbReference type="Gene3D" id="1.10.260.40">
    <property type="entry name" value="lambda repressor-like DNA-binding domains"/>
    <property type="match status" value="1"/>
</dbReference>
<keyword evidence="3" id="KW-0804">Transcription</keyword>
<evidence type="ECO:0000256" key="2">
    <source>
        <dbReference type="ARBA" id="ARBA00023125"/>
    </source>
</evidence>
<dbReference type="EMBL" id="JBBMFM010000039">
    <property type="protein sequence ID" value="MEQ2425703.1"/>
    <property type="molecule type" value="Genomic_DNA"/>
</dbReference>
<name>A0ABV1D7H7_9FIRM</name>
<dbReference type="InterPro" id="IPR010982">
    <property type="entry name" value="Lambda_DNA-bd_dom_sf"/>
</dbReference>
<gene>
    <name evidence="5" type="ORF">WMQ36_12005</name>
</gene>
<comment type="caution">
    <text evidence="5">The sequence shown here is derived from an EMBL/GenBank/DDBJ whole genome shotgun (WGS) entry which is preliminary data.</text>
</comment>
<sequence length="352" mass="39469">MKKAKIADVAEATGVSTSTVSNYLNGRFHTMSGPTKEKIEQAIARLDYVPSLSARRLSSKGKGQTVCVIVPTLLFNNGLYDNGYGAMIHALSSLAMKKEYHILVYVRTMHDIQKEIDFIRGMSASIIDGFICYDLRESDPYFQCFEAEQIPYVCIGKYRNMEDYHYVASDHGKVTKEAVMYLAGLGHRKILLIAEGLGNIVYDVRLSAYEEAVREAGLPFEPDYIMESDYITEEGREADSQRFEHLWNSPRRPTAVIVVQSALGIIERAVPKFHIRIPEELSVIVLNYQNNGTLGLKYTNSPTQIADVVGVAFKKLLRNIDNPKQRFKSQLVQLDFVEGETTAGPGHLETDG</sequence>
<dbReference type="Gene3D" id="3.40.50.2300">
    <property type="match status" value="2"/>
</dbReference>